<feature type="compositionally biased region" description="Polar residues" evidence="1">
    <location>
        <begin position="217"/>
        <end position="236"/>
    </location>
</feature>
<evidence type="ECO:0000313" key="3">
    <source>
        <dbReference type="Proteomes" id="UP001516023"/>
    </source>
</evidence>
<reference evidence="2 3" key="1">
    <citation type="journal article" date="2020" name="G3 (Bethesda)">
        <title>Improved Reference Genome for Cyclotella cryptica CCMP332, a Model for Cell Wall Morphogenesis, Salinity Adaptation, and Lipid Production in Diatoms (Bacillariophyta).</title>
        <authorList>
            <person name="Roberts W.R."/>
            <person name="Downey K.M."/>
            <person name="Ruck E.C."/>
            <person name="Traller J.C."/>
            <person name="Alverson A.J."/>
        </authorList>
    </citation>
    <scope>NUCLEOTIDE SEQUENCE [LARGE SCALE GENOMIC DNA]</scope>
    <source>
        <strain evidence="2 3">CCMP332</strain>
    </source>
</reference>
<proteinExistence type="predicted"/>
<keyword evidence="3" id="KW-1185">Reference proteome</keyword>
<evidence type="ECO:0000313" key="2">
    <source>
        <dbReference type="EMBL" id="KAL3781967.1"/>
    </source>
</evidence>
<name>A0ABD3P2F9_9STRA</name>
<sequence>MPFLRNKKKATKSHTITDASNNFLDHADSADVTGAGIVDSSGNRPVASKEAKGSKFARKKKLFGAGTGNANVIAETTSRKATDDPQDIPNVRDPETNPSVGPLGANNVTSKGVAVSHQYQRAVPQSRATIKIRQNQDARNQSNATVTSQTITTATTSASTSNTSSVSALFDHSKSSNPSSLQGSTQQDTTCSRGDRSNVVQQRRQQQYQQMPYSKRAPSSNHTSNGPSSLNQGNSRQQQQQHQHNMSKHHAQELSSAFPSDPIPSSTVMGNNTMSGAVAMTRSGWSIISNASTAMNSEHYIESLDDLPSSPGVRSGKAFPVLNSQSDDRIRSALSRPFGRLHLPPTYQQKWTVQVEQPTWDAEEERYKYKINLTRNPTTKNSSRISPSMYHGSLENEPGIMSRQLTSTPTSLNSATTSRSLQDFVWLERALRVEYHGAMLVPLLSLALYFEASSEIGTDGACEDGSVASKSFANMSMVSEGSRRMPLDGNVISQSIGYLEEKMDRNEIVETSILSNWLSDIFNGVRGNGELLLTGRCDAAESEAIETFLFRHTELLKEPSRIGRVGLNPCRASALGSPFNLFSIMGGDREDGCNKSLFVNFLENPFTCFGSSPSFATSKHDKIDSNEAMSLSRMCSSGATGVPGIKSCNSNLSIVSSVGDDFEGFQLSSSIIATHSELLEAERDLIASYIKCSTVAMTKVHCLMKDEAYVGLCWKRFAVCLSNLFSVEKDLETAHIGDQIKSSKRNQPFRKLRKTAVDDGLRILARGKIDRAKPSLSTLRSMLNAYYADLNSVVPAFKEYRDVINHLHELNEMASASSSHPGNWKTRQQKDDDWFSPFDQLRAFTSNIAKQIVGPPPDTTTRTLDSDAASDEEMYSLNTTQSKALQKRVLTNERMLKYTITLLCKACPLRTARMAWWYLKTEAKQASNVHAAATALRQTLSIDADTAIAMKERNYDEVELTDNDAEIELVKRILDLGLSKDDLNVGNYADIEIRRQKALRMAMQRAGRWNAETALAIMEAAGVEDAEVQMDETSRELRHVRKFAISLREHVTRCREAAEGLRLAFIHNAESQMQIARSRREFWGAISTVFSGKILPEEDQQSMDSPSTRVLCSVGIATHDKGGWLGNNDESKNQRRRRCGEAARRYLKKRDYQANILISRVLKLLREYEQRLEGIESFVYMHCVGIQLEKHCSKVRAKALSAWEKRTDISTAINVATKKRIPKLVQERILSIIFFQIQELKVKLEALPQVSHTTVIKAKESHLASKTLKSDLHKLANRRFGRAQEVSTERVIAIMSLWAKHEESVAIEEVRAIGEAVQEVELSVESSDLESVVEKFSSLSEGRG</sequence>
<feature type="region of interest" description="Disordered" evidence="1">
    <location>
        <begin position="75"/>
        <end position="270"/>
    </location>
</feature>
<gene>
    <name evidence="2" type="ORF">HJC23_001312</name>
</gene>
<evidence type="ECO:0000256" key="1">
    <source>
        <dbReference type="SAM" id="MobiDB-lite"/>
    </source>
</evidence>
<dbReference type="EMBL" id="JABMIG020000301">
    <property type="protein sequence ID" value="KAL3781967.1"/>
    <property type="molecule type" value="Genomic_DNA"/>
</dbReference>
<feature type="compositionally biased region" description="Polar residues" evidence="1">
    <location>
        <begin position="175"/>
        <end position="192"/>
    </location>
</feature>
<feature type="compositionally biased region" description="Low complexity" evidence="1">
    <location>
        <begin position="142"/>
        <end position="168"/>
    </location>
</feature>
<accession>A0ABD3P2F9</accession>
<organism evidence="2 3">
    <name type="scientific">Cyclotella cryptica</name>
    <dbReference type="NCBI Taxonomy" id="29204"/>
    <lineage>
        <taxon>Eukaryota</taxon>
        <taxon>Sar</taxon>
        <taxon>Stramenopiles</taxon>
        <taxon>Ochrophyta</taxon>
        <taxon>Bacillariophyta</taxon>
        <taxon>Coscinodiscophyceae</taxon>
        <taxon>Thalassiosirophycidae</taxon>
        <taxon>Stephanodiscales</taxon>
        <taxon>Stephanodiscaceae</taxon>
        <taxon>Cyclotella</taxon>
    </lineage>
</organism>
<protein>
    <submittedName>
        <fullName evidence="2">Uncharacterized protein</fullName>
    </submittedName>
</protein>
<feature type="compositionally biased region" description="Polar residues" evidence="1">
    <location>
        <begin position="126"/>
        <end position="141"/>
    </location>
</feature>
<comment type="caution">
    <text evidence="2">The sequence shown here is derived from an EMBL/GenBank/DDBJ whole genome shotgun (WGS) entry which is preliminary data.</text>
</comment>
<feature type="compositionally biased region" description="Polar residues" evidence="1">
    <location>
        <begin position="253"/>
        <end position="270"/>
    </location>
</feature>
<dbReference type="Proteomes" id="UP001516023">
    <property type="component" value="Unassembled WGS sequence"/>
</dbReference>
<feature type="compositionally biased region" description="Low complexity" evidence="1">
    <location>
        <begin position="201"/>
        <end position="210"/>
    </location>
</feature>